<feature type="transmembrane region" description="Helical" evidence="1">
    <location>
        <begin position="38"/>
        <end position="58"/>
    </location>
</feature>
<dbReference type="InterPro" id="IPR006750">
    <property type="entry name" value="YdcZ"/>
</dbReference>
<reference evidence="2 3" key="1">
    <citation type="submission" date="2016-09" db="EMBL/GenBank/DDBJ databases">
        <authorList>
            <person name="Capua I."/>
            <person name="De Benedictis P."/>
            <person name="Joannis T."/>
            <person name="Lombin L.H."/>
            <person name="Cattoli G."/>
        </authorList>
    </citation>
    <scope>NUCLEOTIDE SEQUENCE [LARGE SCALE GENOMIC DNA]</scope>
    <source>
        <strain evidence="2 3">ANC 4671</strain>
    </source>
</reference>
<organism evidence="2 3">
    <name type="scientific">Acinetobacter qingfengensis</name>
    <dbReference type="NCBI Taxonomy" id="1262585"/>
    <lineage>
        <taxon>Bacteria</taxon>
        <taxon>Pseudomonadati</taxon>
        <taxon>Pseudomonadota</taxon>
        <taxon>Gammaproteobacteria</taxon>
        <taxon>Moraxellales</taxon>
        <taxon>Moraxellaceae</taxon>
        <taxon>Acinetobacter</taxon>
    </lineage>
</organism>
<sequence>MRITDMILPIFLTGLIGFALATQTAINSQLRAQLNSPIQAAFFSFFIGTICLAVLMLLESATRPSLHQITQTPIWLWLGGFLGAYCISISIYTAPKLGFLSFTGLVLFGQVIMSALLDHFGLLGVERNTIHWQRIVGAILIAVGIVFTLHR</sequence>
<keyword evidence="3" id="KW-1185">Reference proteome</keyword>
<feature type="transmembrane region" description="Helical" evidence="1">
    <location>
        <begin position="129"/>
        <end position="149"/>
    </location>
</feature>
<evidence type="ECO:0000256" key="1">
    <source>
        <dbReference type="SAM" id="Phobius"/>
    </source>
</evidence>
<dbReference type="PANTHER" id="PTHR34821">
    <property type="entry name" value="INNER MEMBRANE PROTEIN YDCZ"/>
    <property type="match status" value="1"/>
</dbReference>
<dbReference type="EMBL" id="MKKK01000045">
    <property type="protein sequence ID" value="OEY93724.1"/>
    <property type="molecule type" value="Genomic_DNA"/>
</dbReference>
<gene>
    <name evidence="2" type="ORF">BJI46_04590</name>
</gene>
<dbReference type="Proteomes" id="UP000185895">
    <property type="component" value="Unassembled WGS sequence"/>
</dbReference>
<dbReference type="RefSeq" id="WP_070070534.1">
    <property type="nucleotide sequence ID" value="NZ_MKKK01000045.1"/>
</dbReference>
<dbReference type="STRING" id="1262585.BJI46_04590"/>
<feature type="transmembrane region" description="Helical" evidence="1">
    <location>
        <begin position="74"/>
        <end position="92"/>
    </location>
</feature>
<dbReference type="AlphaFoldDB" id="A0A1E7R346"/>
<evidence type="ECO:0000313" key="3">
    <source>
        <dbReference type="Proteomes" id="UP000185895"/>
    </source>
</evidence>
<dbReference type="Pfam" id="PF04657">
    <property type="entry name" value="DMT_YdcZ"/>
    <property type="match status" value="1"/>
</dbReference>
<keyword evidence="1" id="KW-1133">Transmembrane helix</keyword>
<keyword evidence="1" id="KW-0472">Membrane</keyword>
<evidence type="ECO:0000313" key="2">
    <source>
        <dbReference type="EMBL" id="OEY93724.1"/>
    </source>
</evidence>
<name>A0A1E7R346_9GAMM</name>
<feature type="transmembrane region" description="Helical" evidence="1">
    <location>
        <begin position="99"/>
        <end position="117"/>
    </location>
</feature>
<feature type="transmembrane region" description="Helical" evidence="1">
    <location>
        <begin position="6"/>
        <end position="26"/>
    </location>
</feature>
<dbReference type="GO" id="GO:0005886">
    <property type="term" value="C:plasma membrane"/>
    <property type="evidence" value="ECO:0007669"/>
    <property type="project" value="TreeGrafter"/>
</dbReference>
<comment type="caution">
    <text evidence="2">The sequence shown here is derived from an EMBL/GenBank/DDBJ whole genome shotgun (WGS) entry which is preliminary data.</text>
</comment>
<proteinExistence type="predicted"/>
<keyword evidence="1" id="KW-0812">Transmembrane</keyword>
<dbReference type="OrthoDB" id="7864805at2"/>
<accession>A0A1E7R346</accession>
<dbReference type="PANTHER" id="PTHR34821:SF2">
    <property type="entry name" value="INNER MEMBRANE PROTEIN YDCZ"/>
    <property type="match status" value="1"/>
</dbReference>
<protein>
    <submittedName>
        <fullName evidence="2">Uncharacterized protein</fullName>
    </submittedName>
</protein>